<feature type="transmembrane region" description="Helical" evidence="2">
    <location>
        <begin position="46"/>
        <end position="67"/>
    </location>
</feature>
<feature type="region of interest" description="Disordered" evidence="1">
    <location>
        <begin position="164"/>
        <end position="213"/>
    </location>
</feature>
<comment type="caution">
    <text evidence="3">The sequence shown here is derived from an EMBL/GenBank/DDBJ whole genome shotgun (WGS) entry which is preliminary data.</text>
</comment>
<dbReference type="Pfam" id="PF07386">
    <property type="entry name" value="DUF1499"/>
    <property type="match status" value="1"/>
</dbReference>
<keyword evidence="2" id="KW-0472">Membrane</keyword>
<keyword evidence="2" id="KW-0812">Transmembrane</keyword>
<dbReference type="RefSeq" id="WP_188911068.1">
    <property type="nucleotide sequence ID" value="NZ_BMIQ01000006.1"/>
</dbReference>
<dbReference type="EMBL" id="BMIQ01000006">
    <property type="protein sequence ID" value="GGE14150.1"/>
    <property type="molecule type" value="Genomic_DNA"/>
</dbReference>
<evidence type="ECO:0008006" key="5">
    <source>
        <dbReference type="Google" id="ProtNLM"/>
    </source>
</evidence>
<dbReference type="InterPro" id="IPR010865">
    <property type="entry name" value="DUF1499"/>
</dbReference>
<evidence type="ECO:0000313" key="3">
    <source>
        <dbReference type="EMBL" id="GGE14150.1"/>
    </source>
</evidence>
<feature type="transmembrane region" description="Helical" evidence="2">
    <location>
        <begin position="79"/>
        <end position="102"/>
    </location>
</feature>
<accession>A0A917EA66</accession>
<evidence type="ECO:0000313" key="4">
    <source>
        <dbReference type="Proteomes" id="UP000644699"/>
    </source>
</evidence>
<proteinExistence type="predicted"/>
<organism evidence="3 4">
    <name type="scientific">Aureimonas endophytica</name>
    <dbReference type="NCBI Taxonomy" id="2027858"/>
    <lineage>
        <taxon>Bacteria</taxon>
        <taxon>Pseudomonadati</taxon>
        <taxon>Pseudomonadota</taxon>
        <taxon>Alphaproteobacteria</taxon>
        <taxon>Hyphomicrobiales</taxon>
        <taxon>Aurantimonadaceae</taxon>
        <taxon>Aureimonas</taxon>
    </lineage>
</organism>
<keyword evidence="2" id="KW-1133">Transmembrane helix</keyword>
<name>A0A917EA66_9HYPH</name>
<evidence type="ECO:0000256" key="1">
    <source>
        <dbReference type="SAM" id="MobiDB-lite"/>
    </source>
</evidence>
<keyword evidence="4" id="KW-1185">Reference proteome</keyword>
<dbReference type="AlphaFoldDB" id="A0A917EA66"/>
<evidence type="ECO:0000256" key="2">
    <source>
        <dbReference type="SAM" id="Phobius"/>
    </source>
</evidence>
<sequence length="287" mass="30415">MAGHYLRKHLRLARFARRLACFSGLLLVVAVVIFRRGGIDFSTLRILAALVAAFVALALALAGAGLWRVWRRGHAGGQAALAALFVGLLVATPFALAGALALGSPPTNMAETVGLAEAEGAVVAVPPEAVIEGRTFPVRASQVYQAVRTVLGDVGWTVAEVKTADPKPVPDEPEAATPAAPAPRFGQIPVPTPRIAPDEDETAEAPDPLDQPESGEYRVAAVAEGPVLRLPSDVEIRITEDEDQAYLDLRSVSRFGGRDFGQNRRFIETFLARVDTAMIGTVTPAAR</sequence>
<gene>
    <name evidence="3" type="ORF">GCM10011390_36670</name>
</gene>
<reference evidence="3" key="1">
    <citation type="journal article" date="2014" name="Int. J. Syst. Evol. Microbiol.">
        <title>Complete genome sequence of Corynebacterium casei LMG S-19264T (=DSM 44701T), isolated from a smear-ripened cheese.</title>
        <authorList>
            <consortium name="US DOE Joint Genome Institute (JGI-PGF)"/>
            <person name="Walter F."/>
            <person name="Albersmeier A."/>
            <person name="Kalinowski J."/>
            <person name="Ruckert C."/>
        </authorList>
    </citation>
    <scope>NUCLEOTIDE SEQUENCE</scope>
    <source>
        <strain evidence="3">CGMCC 1.15367</strain>
    </source>
</reference>
<protein>
    <recommendedName>
        <fullName evidence="5">DUF1499 domain-containing protein</fullName>
    </recommendedName>
</protein>
<dbReference type="Proteomes" id="UP000644699">
    <property type="component" value="Unassembled WGS sequence"/>
</dbReference>
<feature type="transmembrane region" description="Helical" evidence="2">
    <location>
        <begin position="15"/>
        <end position="34"/>
    </location>
</feature>
<reference evidence="3" key="2">
    <citation type="submission" date="2020-09" db="EMBL/GenBank/DDBJ databases">
        <authorList>
            <person name="Sun Q."/>
            <person name="Zhou Y."/>
        </authorList>
    </citation>
    <scope>NUCLEOTIDE SEQUENCE</scope>
    <source>
        <strain evidence="3">CGMCC 1.15367</strain>
    </source>
</reference>